<dbReference type="InterPro" id="IPR026893">
    <property type="entry name" value="Tyr/Ser_Pase_IphP-type"/>
</dbReference>
<gene>
    <name evidence="1" type="ORF">ACERLL_11985</name>
</gene>
<proteinExistence type="predicted"/>
<reference evidence="1 2" key="1">
    <citation type="submission" date="2024-08" db="EMBL/GenBank/DDBJ databases">
        <title>Whole-genome sequencing of halo(alkali)philic microorganisms from hypersaline lakes.</title>
        <authorList>
            <person name="Sorokin D.Y."/>
            <person name="Merkel A.Y."/>
            <person name="Messina E."/>
            <person name="Yakimov M."/>
        </authorList>
    </citation>
    <scope>NUCLEOTIDE SEQUENCE [LARGE SCALE GENOMIC DNA]</scope>
    <source>
        <strain evidence="1 2">Cl-TMA</strain>
    </source>
</reference>
<dbReference type="RefSeq" id="WP_373656335.1">
    <property type="nucleotide sequence ID" value="NZ_JBGUAW010000008.1"/>
</dbReference>
<organism evidence="1 2">
    <name type="scientific">Thiohalorhabdus methylotrophus</name>
    <dbReference type="NCBI Taxonomy" id="3242694"/>
    <lineage>
        <taxon>Bacteria</taxon>
        <taxon>Pseudomonadati</taxon>
        <taxon>Pseudomonadota</taxon>
        <taxon>Gammaproteobacteria</taxon>
        <taxon>Thiohalorhabdales</taxon>
        <taxon>Thiohalorhabdaceae</taxon>
        <taxon>Thiohalorhabdus</taxon>
    </lineage>
</organism>
<accession>A0ABV4TY81</accession>
<sequence>MKTEETSKSAFWSLAHARAFFVDHGFLRKVNNNNFHRISHRAFRSGQPLPPDLKKYVSRHGIRTVVCLRGTKGSRPYIDLVERMCGDLGVTFRNFKMSSHKPPPRWRIHAAKELLEEIEYPALFHCKSGADRAGLFSTLYLHLMEGVPMDRTRQLRFWPYGHIRQARTGILDHFVESYVAYSQREPMDFMTWVDEVYDPDALKDLEPAGFMSWFVDRVLRRE</sequence>
<dbReference type="Pfam" id="PF13350">
    <property type="entry name" value="Y_phosphatase3"/>
    <property type="match status" value="1"/>
</dbReference>
<keyword evidence="2" id="KW-1185">Reference proteome</keyword>
<dbReference type="InterPro" id="IPR029021">
    <property type="entry name" value="Prot-tyrosine_phosphatase-like"/>
</dbReference>
<dbReference type="Proteomes" id="UP001575181">
    <property type="component" value="Unassembled WGS sequence"/>
</dbReference>
<dbReference type="EMBL" id="JBGUAW010000008">
    <property type="protein sequence ID" value="MFA9461546.1"/>
    <property type="molecule type" value="Genomic_DNA"/>
</dbReference>
<comment type="caution">
    <text evidence="1">The sequence shown here is derived from an EMBL/GenBank/DDBJ whole genome shotgun (WGS) entry which is preliminary data.</text>
</comment>
<evidence type="ECO:0000313" key="2">
    <source>
        <dbReference type="Proteomes" id="UP001575181"/>
    </source>
</evidence>
<dbReference type="Gene3D" id="3.90.190.10">
    <property type="entry name" value="Protein tyrosine phosphatase superfamily"/>
    <property type="match status" value="1"/>
</dbReference>
<dbReference type="SUPFAM" id="SSF52799">
    <property type="entry name" value="(Phosphotyrosine protein) phosphatases II"/>
    <property type="match status" value="1"/>
</dbReference>
<protein>
    <submittedName>
        <fullName evidence="1">Tyrosine-protein phosphatase</fullName>
    </submittedName>
</protein>
<name>A0ABV4TY81_9GAMM</name>
<evidence type="ECO:0000313" key="1">
    <source>
        <dbReference type="EMBL" id="MFA9461546.1"/>
    </source>
</evidence>